<comment type="function">
    <text evidence="12">Necessary for flagellar biosynthesis. May be involved in translocation of the flagellum.</text>
</comment>
<dbReference type="RefSeq" id="WP_354218576.1">
    <property type="nucleotide sequence ID" value="NZ_JBEPMX010000001.1"/>
</dbReference>
<evidence type="ECO:0000256" key="11">
    <source>
        <dbReference type="ARBA" id="ARBA00023225"/>
    </source>
</evidence>
<comment type="caution">
    <text evidence="16">The sequence shown here is derived from an EMBL/GenBank/DDBJ whole genome shotgun (WGS) entry which is preliminary data.</text>
</comment>
<accession>A0ABV2KRC9</accession>
<keyword evidence="16" id="KW-0969">Cilium</keyword>
<keyword evidence="10" id="KW-0472">Membrane</keyword>
<keyword evidence="16" id="KW-0282">Flagellum</keyword>
<keyword evidence="8" id="KW-0653">Protein transport</keyword>
<dbReference type="NCBIfam" id="TIGR03499">
    <property type="entry name" value="FlhF"/>
    <property type="match status" value="1"/>
</dbReference>
<evidence type="ECO:0000256" key="4">
    <source>
        <dbReference type="ARBA" id="ARBA00022448"/>
    </source>
</evidence>
<dbReference type="InterPro" id="IPR000897">
    <property type="entry name" value="SRP54_GTPase_dom"/>
</dbReference>
<evidence type="ECO:0000256" key="12">
    <source>
        <dbReference type="ARBA" id="ARBA00025337"/>
    </source>
</evidence>
<dbReference type="Gene3D" id="1.20.120.1380">
    <property type="entry name" value="Flagellar FlhF biosynthesis protein, N domain"/>
    <property type="match status" value="1"/>
</dbReference>
<dbReference type="CDD" id="cd17873">
    <property type="entry name" value="FlhF"/>
    <property type="match status" value="1"/>
</dbReference>
<evidence type="ECO:0000256" key="3">
    <source>
        <dbReference type="ARBA" id="ARBA00014919"/>
    </source>
</evidence>
<dbReference type="SMART" id="SM00382">
    <property type="entry name" value="AAA"/>
    <property type="match status" value="1"/>
</dbReference>
<protein>
    <recommendedName>
        <fullName evidence="3 13">Flagellar biosynthesis protein FlhF</fullName>
    </recommendedName>
</protein>
<feature type="domain" description="SRP54-type proteins GTP-binding" evidence="15">
    <location>
        <begin position="189"/>
        <end position="380"/>
    </location>
</feature>
<dbReference type="Gene3D" id="3.40.50.300">
    <property type="entry name" value="P-loop containing nucleotide triphosphate hydrolases"/>
    <property type="match status" value="1"/>
</dbReference>
<keyword evidence="16" id="KW-0966">Cell projection</keyword>
<dbReference type="InterPro" id="IPR027417">
    <property type="entry name" value="P-loop_NTPase"/>
</dbReference>
<proteinExistence type="inferred from homology"/>
<sequence length="383" mass="43646">MKVKKYTAPTMPEAMKTVRKELGDSAVILNSKEKRTKGFLGLFKKKNIEVVAAVDPTPVKPSTQEGDIKEPNLNFKLNKQSSLNLHQPQQQSSVTTDQDLLKEIRELRESLMQSSSSTTSYPAPLEAVAKQLHEEGVAETHVHQLMEPAMSEYYTSDKQADEADYWEIVKRQITEDMQEAIEYEQKQSVKKVFLFGPTGVGKTTTLAKLAADASINRGLDVALITLDTYRIAAVEQLKTYAKILDLPVEVAYNQDDFVKAKEQFADKDLILIDTAGRNFRHDQYIDEVKQFVQFEDDDELFVVLSLTAKEQDIDDIYTRFHDLYISQVIFTKLDETKHFGSILNLWRKHQFKIAYLTNGQDVPDDIERPSAQQMTDLIVGDRT</sequence>
<keyword evidence="6" id="KW-0547">Nucleotide-binding</keyword>
<evidence type="ECO:0000259" key="14">
    <source>
        <dbReference type="SMART" id="SM00382"/>
    </source>
</evidence>
<dbReference type="Pfam" id="PF00448">
    <property type="entry name" value="SRP54"/>
    <property type="match status" value="1"/>
</dbReference>
<evidence type="ECO:0000313" key="17">
    <source>
        <dbReference type="Proteomes" id="UP001549167"/>
    </source>
</evidence>
<evidence type="ECO:0000256" key="9">
    <source>
        <dbReference type="ARBA" id="ARBA00023134"/>
    </source>
</evidence>
<dbReference type="Proteomes" id="UP001549167">
    <property type="component" value="Unassembled WGS sequence"/>
</dbReference>
<keyword evidence="17" id="KW-1185">Reference proteome</keyword>
<reference evidence="16 17" key="1">
    <citation type="submission" date="2024-06" db="EMBL/GenBank/DDBJ databases">
        <title>Genomic Encyclopedia of Type Strains, Phase IV (KMG-IV): sequencing the most valuable type-strain genomes for metagenomic binning, comparative biology and taxonomic classification.</title>
        <authorList>
            <person name="Goeker M."/>
        </authorList>
    </citation>
    <scope>NUCLEOTIDE SEQUENCE [LARGE SCALE GENOMIC DNA]</scope>
    <source>
        <strain evidence="16 17">DSM 23520</strain>
    </source>
</reference>
<evidence type="ECO:0000259" key="15">
    <source>
        <dbReference type="SMART" id="SM00962"/>
    </source>
</evidence>
<feature type="domain" description="AAA+ ATPase" evidence="14">
    <location>
        <begin position="188"/>
        <end position="335"/>
    </location>
</feature>
<dbReference type="SUPFAM" id="SSF52540">
    <property type="entry name" value="P-loop containing nucleoside triphosphate hydrolases"/>
    <property type="match status" value="1"/>
</dbReference>
<dbReference type="PANTHER" id="PTHR43134">
    <property type="entry name" value="SIGNAL RECOGNITION PARTICLE RECEPTOR SUBUNIT ALPHA"/>
    <property type="match status" value="1"/>
</dbReference>
<evidence type="ECO:0000256" key="13">
    <source>
        <dbReference type="NCBIfam" id="TIGR03499"/>
    </source>
</evidence>
<keyword evidence="9" id="KW-0342">GTP-binding</keyword>
<gene>
    <name evidence="16" type="ORF">ABID56_000232</name>
</gene>
<name>A0ABV2KRC9_9BACI</name>
<comment type="subcellular location">
    <subcellularLocation>
        <location evidence="1">Cell membrane</location>
        <topology evidence="1">Peripheral membrane protein</topology>
        <orientation evidence="1">Cytoplasmic side</orientation>
    </subcellularLocation>
</comment>
<evidence type="ECO:0000313" key="16">
    <source>
        <dbReference type="EMBL" id="MET3682153.1"/>
    </source>
</evidence>
<keyword evidence="11" id="KW-1006">Bacterial flagellum protein export</keyword>
<evidence type="ECO:0000256" key="8">
    <source>
        <dbReference type="ARBA" id="ARBA00022927"/>
    </source>
</evidence>
<evidence type="ECO:0000256" key="7">
    <source>
        <dbReference type="ARBA" id="ARBA00022795"/>
    </source>
</evidence>
<keyword evidence="5" id="KW-1003">Cell membrane</keyword>
<keyword evidence="7" id="KW-1005">Bacterial flagellum biogenesis</keyword>
<comment type="similarity">
    <text evidence="2">Belongs to the GTP-binding SRP family.</text>
</comment>
<dbReference type="InterPro" id="IPR047040">
    <property type="entry name" value="FlhF__GTPase_dom"/>
</dbReference>
<dbReference type="SMART" id="SM00962">
    <property type="entry name" value="SRP54"/>
    <property type="match status" value="1"/>
</dbReference>
<dbReference type="EMBL" id="JBEPMX010000001">
    <property type="protein sequence ID" value="MET3682153.1"/>
    <property type="molecule type" value="Genomic_DNA"/>
</dbReference>
<dbReference type="InterPro" id="IPR020006">
    <property type="entry name" value="FlhF"/>
</dbReference>
<dbReference type="InterPro" id="IPR003593">
    <property type="entry name" value="AAA+_ATPase"/>
</dbReference>
<evidence type="ECO:0000256" key="5">
    <source>
        <dbReference type="ARBA" id="ARBA00022475"/>
    </source>
</evidence>
<organism evidence="16 17">
    <name type="scientific">Alkalibacillus flavidus</name>
    <dbReference type="NCBI Taxonomy" id="546021"/>
    <lineage>
        <taxon>Bacteria</taxon>
        <taxon>Bacillati</taxon>
        <taxon>Bacillota</taxon>
        <taxon>Bacilli</taxon>
        <taxon>Bacillales</taxon>
        <taxon>Bacillaceae</taxon>
        <taxon>Alkalibacillus</taxon>
    </lineage>
</organism>
<evidence type="ECO:0000256" key="1">
    <source>
        <dbReference type="ARBA" id="ARBA00004413"/>
    </source>
</evidence>
<evidence type="ECO:0000256" key="6">
    <source>
        <dbReference type="ARBA" id="ARBA00022741"/>
    </source>
</evidence>
<dbReference type="PANTHER" id="PTHR43134:SF3">
    <property type="entry name" value="FLAGELLAR BIOSYNTHESIS PROTEIN FLHF"/>
    <property type="match status" value="1"/>
</dbReference>
<keyword evidence="4" id="KW-0813">Transport</keyword>
<evidence type="ECO:0000256" key="2">
    <source>
        <dbReference type="ARBA" id="ARBA00008531"/>
    </source>
</evidence>
<evidence type="ECO:0000256" key="10">
    <source>
        <dbReference type="ARBA" id="ARBA00023136"/>
    </source>
</evidence>